<organism evidence="1 2">
    <name type="scientific">Escherichia coli</name>
    <dbReference type="NCBI Taxonomy" id="562"/>
    <lineage>
        <taxon>Bacteria</taxon>
        <taxon>Pseudomonadati</taxon>
        <taxon>Pseudomonadota</taxon>
        <taxon>Gammaproteobacteria</taxon>
        <taxon>Enterobacterales</taxon>
        <taxon>Enterobacteriaceae</taxon>
        <taxon>Escherichia</taxon>
    </lineage>
</organism>
<evidence type="ECO:0000313" key="2">
    <source>
        <dbReference type="Proteomes" id="UP000249482"/>
    </source>
</evidence>
<protein>
    <submittedName>
        <fullName evidence="1">Cytochrome d terminal oxidase subunit 1</fullName>
    </submittedName>
</protein>
<reference evidence="1 2" key="1">
    <citation type="submission" date="2018-06" db="EMBL/GenBank/DDBJ databases">
        <title>Draft genome sequence of mcr-1-harboring Escherichia coli isolated from wound infection of a hospitalized patient, in Bolivia.</title>
        <authorList>
            <person name="Munoz M.E."/>
            <person name="Moura Q."/>
            <person name="Ventura P.R.M."/>
            <person name="Bustos L.R."/>
            <person name="Ovando B.G."/>
            <person name="Terrazas D.I.V."/>
            <person name="Yarhui N.B."/>
            <person name="Cerdeira L."/>
            <person name="Lincopan N."/>
        </authorList>
    </citation>
    <scope>NUCLEOTIDE SEQUENCE [LARGE SCALE GENOMIC DNA]</scope>
    <source>
        <strain evidence="1 2">EcMLT</strain>
    </source>
</reference>
<dbReference type="AlphaFoldDB" id="A0A2W6NSL7"/>
<evidence type="ECO:0000313" key="1">
    <source>
        <dbReference type="EMBL" id="PZT58989.1"/>
    </source>
</evidence>
<proteinExistence type="predicted"/>
<sequence length="38" mass="4364">FLVAELFLMFKFARLGPSSLKTGRYHFEQSSTTTQPAR</sequence>
<feature type="non-terminal residue" evidence="1">
    <location>
        <position position="1"/>
    </location>
</feature>
<dbReference type="Proteomes" id="UP000249482">
    <property type="component" value="Unassembled WGS sequence"/>
</dbReference>
<name>A0A2W6NSL7_ECOLX</name>
<dbReference type="EMBL" id="QKWZ01001287">
    <property type="protein sequence ID" value="PZT58989.1"/>
    <property type="molecule type" value="Genomic_DNA"/>
</dbReference>
<gene>
    <name evidence="1" type="ORF">DNQ45_30250</name>
</gene>
<comment type="caution">
    <text evidence="1">The sequence shown here is derived from an EMBL/GenBank/DDBJ whole genome shotgun (WGS) entry which is preliminary data.</text>
</comment>
<accession>A0A2W6NSL7</accession>